<dbReference type="Proteomes" id="UP000543030">
    <property type="component" value="Unassembled WGS sequence"/>
</dbReference>
<name>A0A840RBX5_9NEIS</name>
<reference evidence="2 3" key="1">
    <citation type="submission" date="2020-08" db="EMBL/GenBank/DDBJ databases">
        <title>Genomic Encyclopedia of Type Strains, Phase IV (KMG-IV): sequencing the most valuable type-strain genomes for metagenomic binning, comparative biology and taxonomic classification.</title>
        <authorList>
            <person name="Goeker M."/>
        </authorList>
    </citation>
    <scope>NUCLEOTIDE SEQUENCE [LARGE SCALE GENOMIC DNA]</scope>
    <source>
        <strain evidence="2 3">DSM 18233</strain>
    </source>
</reference>
<dbReference type="EMBL" id="JACHHN010000003">
    <property type="protein sequence ID" value="MBB5190855.1"/>
    <property type="molecule type" value="Genomic_DNA"/>
</dbReference>
<keyword evidence="1" id="KW-0812">Transmembrane</keyword>
<accession>A0A840RBX5</accession>
<protein>
    <recommendedName>
        <fullName evidence="4">Type II secretion system (T2SS) protein M subtype b</fullName>
    </recommendedName>
</protein>
<evidence type="ECO:0000256" key="1">
    <source>
        <dbReference type="SAM" id="Phobius"/>
    </source>
</evidence>
<keyword evidence="3" id="KW-1185">Reference proteome</keyword>
<comment type="caution">
    <text evidence="2">The sequence shown here is derived from an EMBL/GenBank/DDBJ whole genome shotgun (WGS) entry which is preliminary data.</text>
</comment>
<evidence type="ECO:0000313" key="3">
    <source>
        <dbReference type="Proteomes" id="UP000543030"/>
    </source>
</evidence>
<gene>
    <name evidence="2" type="ORF">HNQ50_001578</name>
</gene>
<sequence length="174" mass="19592">MKQAQVIWTLRQWPKYAGLLGWVGLALIVAGILVYRQTVMPFNKDLDRREADVEDLSHRLRSNASAASATAGLQALKTPNTFTDFLRQVSTLGEQHHIVINQSDFKSSTEADGHLVRYGVQFPAQGRYLDIRGLVQDLQALPGVRVETLIMTRGRIDDDLLSMQLQLSYLTEVR</sequence>
<dbReference type="AlphaFoldDB" id="A0A840RBX5"/>
<dbReference type="RefSeq" id="WP_184099291.1">
    <property type="nucleotide sequence ID" value="NZ_JACHHN010000003.1"/>
</dbReference>
<proteinExistence type="predicted"/>
<evidence type="ECO:0008006" key="4">
    <source>
        <dbReference type="Google" id="ProtNLM"/>
    </source>
</evidence>
<feature type="transmembrane region" description="Helical" evidence="1">
    <location>
        <begin position="16"/>
        <end position="35"/>
    </location>
</feature>
<keyword evidence="1" id="KW-1133">Transmembrane helix</keyword>
<organism evidence="2 3">
    <name type="scientific">Silvimonas terrae</name>
    <dbReference type="NCBI Taxonomy" id="300266"/>
    <lineage>
        <taxon>Bacteria</taxon>
        <taxon>Pseudomonadati</taxon>
        <taxon>Pseudomonadota</taxon>
        <taxon>Betaproteobacteria</taxon>
        <taxon>Neisseriales</taxon>
        <taxon>Chitinibacteraceae</taxon>
        <taxon>Silvimonas</taxon>
    </lineage>
</organism>
<evidence type="ECO:0000313" key="2">
    <source>
        <dbReference type="EMBL" id="MBB5190855.1"/>
    </source>
</evidence>
<keyword evidence="1" id="KW-0472">Membrane</keyword>